<sequence length="98" mass="11655">MRRKEEILSILSKQMPYLKERFSVNYIGLFGSYSRGDQKESSDIDILVEFNRPTFDNYMELIFYLEELFGKKIELVTKKSLNPEIAEYVLEDVIWCEA</sequence>
<dbReference type="CDD" id="cd05403">
    <property type="entry name" value="NT_KNTase_like"/>
    <property type="match status" value="1"/>
</dbReference>
<keyword evidence="4" id="KW-0548">Nucleotidyltransferase</keyword>
<accession>A0A150J821</accession>
<comment type="catalytic activity">
    <reaction evidence="12">
        <text>L-tyrosyl-[protein] + ATP = O-(5'-adenylyl)-L-tyrosyl-[protein] + diphosphate</text>
        <dbReference type="Rhea" id="RHEA:54288"/>
        <dbReference type="Rhea" id="RHEA-COMP:10136"/>
        <dbReference type="Rhea" id="RHEA-COMP:13846"/>
        <dbReference type="ChEBI" id="CHEBI:30616"/>
        <dbReference type="ChEBI" id="CHEBI:33019"/>
        <dbReference type="ChEBI" id="CHEBI:46858"/>
        <dbReference type="ChEBI" id="CHEBI:83624"/>
        <dbReference type="EC" id="2.7.7.108"/>
    </reaction>
</comment>
<comment type="catalytic activity">
    <reaction evidence="11">
        <text>O-(5'-adenylyl)-L-tyrosyl-[protein] + ATP = O-[5'-(adenylyl-(5'-&gt;3')-adenylyl)]-L-tyrosyl-[protein] + diphosphate</text>
        <dbReference type="Rhea" id="RHEA:66528"/>
        <dbReference type="Rhea" id="RHEA-COMP:13846"/>
        <dbReference type="Rhea" id="RHEA-COMP:17046"/>
        <dbReference type="ChEBI" id="CHEBI:30616"/>
        <dbReference type="ChEBI" id="CHEBI:33019"/>
        <dbReference type="ChEBI" id="CHEBI:83624"/>
        <dbReference type="ChEBI" id="CHEBI:167160"/>
    </reaction>
</comment>
<keyword evidence="3 14" id="KW-0808">Transferase</keyword>
<keyword evidence="8" id="KW-0460">Magnesium</keyword>
<protein>
    <recommendedName>
        <fullName evidence="9">protein adenylyltransferase</fullName>
        <ecNumber evidence="9">2.7.7.108</ecNumber>
    </recommendedName>
</protein>
<evidence type="ECO:0000256" key="5">
    <source>
        <dbReference type="ARBA" id="ARBA00022723"/>
    </source>
</evidence>
<evidence type="ECO:0000313" key="15">
    <source>
        <dbReference type="Proteomes" id="UP000075398"/>
    </source>
</evidence>
<dbReference type="EMBL" id="LNGC01000010">
    <property type="protein sequence ID" value="KYC53114.1"/>
    <property type="molecule type" value="Genomic_DNA"/>
</dbReference>
<evidence type="ECO:0000256" key="2">
    <source>
        <dbReference type="ARBA" id="ARBA00022649"/>
    </source>
</evidence>
<dbReference type="Proteomes" id="UP000075398">
    <property type="component" value="Unassembled WGS sequence"/>
</dbReference>
<evidence type="ECO:0000256" key="9">
    <source>
        <dbReference type="ARBA" id="ARBA00034531"/>
    </source>
</evidence>
<evidence type="ECO:0000256" key="8">
    <source>
        <dbReference type="ARBA" id="ARBA00022842"/>
    </source>
</evidence>
<reference evidence="14 15" key="1">
    <citation type="journal article" date="2016" name="ISME J.">
        <title>Chasing the elusive Euryarchaeota class WSA2: genomes reveal a uniquely fastidious methyl-reducing methanogen.</title>
        <authorList>
            <person name="Nobu M.K."/>
            <person name="Narihiro T."/>
            <person name="Kuroda K."/>
            <person name="Mei R."/>
            <person name="Liu W.T."/>
        </authorList>
    </citation>
    <scope>NUCLEOTIDE SEQUENCE [LARGE SCALE GENOMIC DNA]</scope>
    <source>
        <strain evidence="14">U1lsi0528_Bin055</strain>
    </source>
</reference>
<evidence type="ECO:0000256" key="12">
    <source>
        <dbReference type="ARBA" id="ARBA00048696"/>
    </source>
</evidence>
<dbReference type="Pfam" id="PF01909">
    <property type="entry name" value="NTP_transf_2"/>
    <property type="match status" value="1"/>
</dbReference>
<dbReference type="AlphaFoldDB" id="A0A150J821"/>
<dbReference type="SUPFAM" id="SSF81301">
    <property type="entry name" value="Nucleotidyltransferase"/>
    <property type="match status" value="1"/>
</dbReference>
<dbReference type="GO" id="GO:0070733">
    <property type="term" value="F:AMPylase activity"/>
    <property type="evidence" value="ECO:0007669"/>
    <property type="project" value="UniProtKB-EC"/>
</dbReference>
<comment type="similarity">
    <text evidence="10">Belongs to the MntA antitoxin family.</text>
</comment>
<evidence type="ECO:0000256" key="6">
    <source>
        <dbReference type="ARBA" id="ARBA00022741"/>
    </source>
</evidence>
<evidence type="ECO:0000256" key="7">
    <source>
        <dbReference type="ARBA" id="ARBA00022840"/>
    </source>
</evidence>
<dbReference type="PANTHER" id="PTHR33571">
    <property type="entry name" value="SSL8005 PROTEIN"/>
    <property type="match status" value="1"/>
</dbReference>
<dbReference type="GO" id="GO:0005524">
    <property type="term" value="F:ATP binding"/>
    <property type="evidence" value="ECO:0007669"/>
    <property type="project" value="UniProtKB-KW"/>
</dbReference>
<comment type="caution">
    <text evidence="14">The sequence shown here is derived from an EMBL/GenBank/DDBJ whole genome shotgun (WGS) entry which is preliminary data.</text>
</comment>
<evidence type="ECO:0000256" key="1">
    <source>
        <dbReference type="ARBA" id="ARBA00001946"/>
    </source>
</evidence>
<proteinExistence type="inferred from homology"/>
<evidence type="ECO:0000256" key="4">
    <source>
        <dbReference type="ARBA" id="ARBA00022695"/>
    </source>
</evidence>
<keyword evidence="6" id="KW-0547">Nucleotide-binding</keyword>
<dbReference type="InterPro" id="IPR043519">
    <property type="entry name" value="NT_sf"/>
</dbReference>
<dbReference type="Gene3D" id="3.30.460.10">
    <property type="entry name" value="Beta Polymerase, domain 2"/>
    <property type="match status" value="1"/>
</dbReference>
<organism evidence="14 15">
    <name type="scientific">Candidatus Methanofastidiosum methylothiophilum</name>
    <dbReference type="NCBI Taxonomy" id="1705564"/>
    <lineage>
        <taxon>Archaea</taxon>
        <taxon>Methanobacteriati</taxon>
        <taxon>Methanobacteriota</taxon>
        <taxon>Stenosarchaea group</taxon>
        <taxon>Candidatus Methanofastidiosia</taxon>
        <taxon>Candidatus Methanofastidiosales</taxon>
        <taxon>Candidatus Methanofastidiosaceae</taxon>
        <taxon>Candidatus Methanofastidiosum</taxon>
    </lineage>
</organism>
<dbReference type="EC" id="2.7.7.108" evidence="9"/>
<comment type="cofactor">
    <cofactor evidence="1">
        <name>Mg(2+)</name>
        <dbReference type="ChEBI" id="CHEBI:18420"/>
    </cofactor>
</comment>
<evidence type="ECO:0000256" key="3">
    <source>
        <dbReference type="ARBA" id="ARBA00022679"/>
    </source>
</evidence>
<gene>
    <name evidence="14" type="ORF">AMQ22_00421</name>
</gene>
<keyword evidence="7" id="KW-0067">ATP-binding</keyword>
<keyword evidence="5" id="KW-0479">Metal-binding</keyword>
<evidence type="ECO:0000313" key="14">
    <source>
        <dbReference type="EMBL" id="KYC53114.1"/>
    </source>
</evidence>
<name>A0A150J821_9EURY</name>
<dbReference type="InterPro" id="IPR002934">
    <property type="entry name" value="Polymerase_NTP_transf_dom"/>
</dbReference>
<evidence type="ECO:0000256" key="10">
    <source>
        <dbReference type="ARBA" id="ARBA00038276"/>
    </source>
</evidence>
<feature type="domain" description="Polymerase nucleotidyl transferase" evidence="13">
    <location>
        <begin position="13"/>
        <end position="96"/>
    </location>
</feature>
<dbReference type="PANTHER" id="PTHR33571:SF19">
    <property type="entry name" value="PROTEIN ADENYLYLTRANSFERASE MJ0128-RELATED"/>
    <property type="match status" value="1"/>
</dbReference>
<evidence type="ECO:0000259" key="13">
    <source>
        <dbReference type="Pfam" id="PF01909"/>
    </source>
</evidence>
<dbReference type="InterPro" id="IPR052038">
    <property type="entry name" value="Type-VII_TA_antitoxin"/>
</dbReference>
<keyword evidence="2" id="KW-1277">Toxin-antitoxin system</keyword>
<dbReference type="GO" id="GO:0046872">
    <property type="term" value="F:metal ion binding"/>
    <property type="evidence" value="ECO:0007669"/>
    <property type="project" value="UniProtKB-KW"/>
</dbReference>
<evidence type="ECO:0000256" key="11">
    <source>
        <dbReference type="ARBA" id="ARBA00047518"/>
    </source>
</evidence>